<reference evidence="3 4" key="1">
    <citation type="submission" date="2017-12" db="EMBL/GenBank/DDBJ databases">
        <title>Genome sequence of the active heterotrophic nitrifier-denitrifier, Cupriavidus pauculus UM1.</title>
        <authorList>
            <person name="Putonti C."/>
            <person name="Castignetti D."/>
        </authorList>
    </citation>
    <scope>NUCLEOTIDE SEQUENCE [LARGE SCALE GENOMIC DNA]</scope>
    <source>
        <strain evidence="3 4">UM1</strain>
    </source>
</reference>
<feature type="transmembrane region" description="Helical" evidence="1">
    <location>
        <begin position="155"/>
        <end position="176"/>
    </location>
</feature>
<evidence type="ECO:0000313" key="4">
    <source>
        <dbReference type="Proteomes" id="UP000234341"/>
    </source>
</evidence>
<dbReference type="Proteomes" id="UP000234341">
    <property type="component" value="Unassembled WGS sequence"/>
</dbReference>
<organism evidence="3 4">
    <name type="scientific">Cupriavidus pauculus</name>
    <dbReference type="NCBI Taxonomy" id="82633"/>
    <lineage>
        <taxon>Bacteria</taxon>
        <taxon>Pseudomonadati</taxon>
        <taxon>Pseudomonadota</taxon>
        <taxon>Betaproteobacteria</taxon>
        <taxon>Burkholderiales</taxon>
        <taxon>Burkholderiaceae</taxon>
        <taxon>Cupriavidus</taxon>
    </lineage>
</organism>
<name>A0A2N5CJ66_9BURK</name>
<dbReference type="AlphaFoldDB" id="A0A2N5CJ66"/>
<dbReference type="InterPro" id="IPR051311">
    <property type="entry name" value="DedA_domain"/>
</dbReference>
<dbReference type="Pfam" id="PF09335">
    <property type="entry name" value="VTT_dom"/>
    <property type="match status" value="1"/>
</dbReference>
<proteinExistence type="predicted"/>
<accession>A0A2N5CJ66</accession>
<keyword evidence="1" id="KW-0472">Membrane</keyword>
<evidence type="ECO:0000256" key="1">
    <source>
        <dbReference type="SAM" id="Phobius"/>
    </source>
</evidence>
<comment type="caution">
    <text evidence="3">The sequence shown here is derived from an EMBL/GenBank/DDBJ whole genome shotgun (WGS) entry which is preliminary data.</text>
</comment>
<gene>
    <name evidence="3" type="ORF">CYJ10_02945</name>
</gene>
<feature type="domain" description="VTT" evidence="2">
    <location>
        <begin position="52"/>
        <end position="170"/>
    </location>
</feature>
<sequence>MEAFIDWLFETVALPKVGLPAIFVVSLVSATLLPLGSEPAVFGYVKLNPDLFWPAILVATAGNTLGGAIDWWLGYAAKLAVVRYRQRRQLHEHEREHAEHRTHPRKRHKPRLDAKYFRWMRRYGPPTMLFSWLPGIGDPLCTLAGWLRLPFWHSLFYMAIGKFLRYLAMTASLLWIPDSFWHGVAEAVRQWF</sequence>
<dbReference type="STRING" id="82633.GCA_000974605_01927"/>
<dbReference type="OrthoDB" id="5419086at2"/>
<feature type="transmembrane region" description="Helical" evidence="1">
    <location>
        <begin position="52"/>
        <end position="77"/>
    </location>
</feature>
<dbReference type="PANTHER" id="PTHR42709:SF4">
    <property type="entry name" value="INNER MEMBRANE PROTEIN YQAA"/>
    <property type="match status" value="1"/>
</dbReference>
<feature type="transmembrane region" description="Helical" evidence="1">
    <location>
        <begin position="128"/>
        <end position="149"/>
    </location>
</feature>
<dbReference type="RefSeq" id="WP_101680047.1">
    <property type="nucleotide sequence ID" value="NZ_PJRP01000001.1"/>
</dbReference>
<evidence type="ECO:0000259" key="2">
    <source>
        <dbReference type="Pfam" id="PF09335"/>
    </source>
</evidence>
<keyword evidence="1" id="KW-1133">Transmembrane helix</keyword>
<dbReference type="InterPro" id="IPR032816">
    <property type="entry name" value="VTT_dom"/>
</dbReference>
<evidence type="ECO:0000313" key="3">
    <source>
        <dbReference type="EMBL" id="PLQ02269.1"/>
    </source>
</evidence>
<dbReference type="EMBL" id="PJRP01000001">
    <property type="protein sequence ID" value="PLQ02269.1"/>
    <property type="molecule type" value="Genomic_DNA"/>
</dbReference>
<feature type="transmembrane region" description="Helical" evidence="1">
    <location>
        <begin position="12"/>
        <end position="32"/>
    </location>
</feature>
<keyword evidence="1" id="KW-0812">Transmembrane</keyword>
<protein>
    <submittedName>
        <fullName evidence="3">DedA family protein</fullName>
    </submittedName>
</protein>
<dbReference type="PANTHER" id="PTHR42709">
    <property type="entry name" value="ALKALINE PHOSPHATASE LIKE PROTEIN"/>
    <property type="match status" value="1"/>
</dbReference>